<dbReference type="SUPFAM" id="SSF53850">
    <property type="entry name" value="Periplasmic binding protein-like II"/>
    <property type="match status" value="1"/>
</dbReference>
<reference evidence="6 7" key="1">
    <citation type="submission" date="2016-10" db="EMBL/GenBank/DDBJ databases">
        <authorList>
            <person name="Varghese N."/>
            <person name="Submissions S."/>
        </authorList>
    </citation>
    <scope>NUCLEOTIDE SEQUENCE [LARGE SCALE GENOMIC DNA]</scope>
    <source>
        <strain evidence="6 7">DSM 18839</strain>
    </source>
</reference>
<dbReference type="InterPro" id="IPR036388">
    <property type="entry name" value="WH-like_DNA-bd_sf"/>
</dbReference>
<gene>
    <name evidence="6" type="ORF">SAMN05660686_00016</name>
</gene>
<comment type="similarity">
    <text evidence="1">Belongs to the LysR transcriptional regulatory family.</text>
</comment>
<keyword evidence="3 6" id="KW-0238">DNA-binding</keyword>
<evidence type="ECO:0000256" key="2">
    <source>
        <dbReference type="ARBA" id="ARBA00023015"/>
    </source>
</evidence>
<dbReference type="GO" id="GO:0003700">
    <property type="term" value="F:DNA-binding transcription factor activity"/>
    <property type="evidence" value="ECO:0007669"/>
    <property type="project" value="InterPro"/>
</dbReference>
<dbReference type="InterPro" id="IPR050176">
    <property type="entry name" value="LTTR"/>
</dbReference>
<comment type="caution">
    <text evidence="6">The sequence shown here is derived from an EMBL/GenBank/DDBJ whole genome shotgun (WGS) entry which is preliminary data.</text>
</comment>
<evidence type="ECO:0000313" key="6">
    <source>
        <dbReference type="EMBL" id="SDF04395.1"/>
    </source>
</evidence>
<dbReference type="GO" id="GO:0003677">
    <property type="term" value="F:DNA binding"/>
    <property type="evidence" value="ECO:0007669"/>
    <property type="project" value="UniProtKB-KW"/>
</dbReference>
<dbReference type="Gene3D" id="1.10.10.10">
    <property type="entry name" value="Winged helix-like DNA-binding domain superfamily/Winged helix DNA-binding domain"/>
    <property type="match status" value="1"/>
</dbReference>
<name>A0A8G2BF93_9PROT</name>
<dbReference type="SUPFAM" id="SSF46785">
    <property type="entry name" value="Winged helix' DNA-binding domain"/>
    <property type="match status" value="1"/>
</dbReference>
<accession>A0A8G2BF93</accession>
<dbReference type="Proteomes" id="UP000198615">
    <property type="component" value="Unassembled WGS sequence"/>
</dbReference>
<dbReference type="Pfam" id="PF00126">
    <property type="entry name" value="HTH_1"/>
    <property type="match status" value="1"/>
</dbReference>
<dbReference type="InterPro" id="IPR036390">
    <property type="entry name" value="WH_DNA-bd_sf"/>
</dbReference>
<evidence type="ECO:0000259" key="5">
    <source>
        <dbReference type="PROSITE" id="PS50931"/>
    </source>
</evidence>
<dbReference type="PANTHER" id="PTHR30579">
    <property type="entry name" value="TRANSCRIPTIONAL REGULATOR"/>
    <property type="match status" value="1"/>
</dbReference>
<proteinExistence type="inferred from homology"/>
<dbReference type="Pfam" id="PF03466">
    <property type="entry name" value="LysR_substrate"/>
    <property type="match status" value="1"/>
</dbReference>
<evidence type="ECO:0000256" key="4">
    <source>
        <dbReference type="ARBA" id="ARBA00023163"/>
    </source>
</evidence>
<dbReference type="PANTHER" id="PTHR30579:SF7">
    <property type="entry name" value="HTH-TYPE TRANSCRIPTIONAL REGULATOR LRHA-RELATED"/>
    <property type="match status" value="1"/>
</dbReference>
<dbReference type="PROSITE" id="PS50931">
    <property type="entry name" value="HTH_LYSR"/>
    <property type="match status" value="1"/>
</dbReference>
<dbReference type="InterPro" id="IPR000847">
    <property type="entry name" value="LysR_HTH_N"/>
</dbReference>
<protein>
    <submittedName>
        <fullName evidence="6">DNA-binding transcriptional regulator, LysR family</fullName>
    </submittedName>
</protein>
<dbReference type="AlphaFoldDB" id="A0A8G2BF93"/>
<dbReference type="InterPro" id="IPR005119">
    <property type="entry name" value="LysR_subst-bd"/>
</dbReference>
<organism evidence="6 7">
    <name type="scientific">Thalassobaculum litoreum DSM 18839</name>
    <dbReference type="NCBI Taxonomy" id="1123362"/>
    <lineage>
        <taxon>Bacteria</taxon>
        <taxon>Pseudomonadati</taxon>
        <taxon>Pseudomonadota</taxon>
        <taxon>Alphaproteobacteria</taxon>
        <taxon>Rhodospirillales</taxon>
        <taxon>Thalassobaculaceae</taxon>
        <taxon>Thalassobaculum</taxon>
    </lineage>
</organism>
<keyword evidence="4" id="KW-0804">Transcription</keyword>
<feature type="domain" description="HTH lysR-type" evidence="5">
    <location>
        <begin position="11"/>
        <end position="68"/>
    </location>
</feature>
<dbReference type="EMBL" id="FNBW01000001">
    <property type="protein sequence ID" value="SDF04395.1"/>
    <property type="molecule type" value="Genomic_DNA"/>
</dbReference>
<keyword evidence="7" id="KW-1185">Reference proteome</keyword>
<dbReference type="Gene3D" id="3.40.190.10">
    <property type="entry name" value="Periplasmic binding protein-like II"/>
    <property type="match status" value="2"/>
</dbReference>
<evidence type="ECO:0000256" key="3">
    <source>
        <dbReference type="ARBA" id="ARBA00023125"/>
    </source>
</evidence>
<dbReference type="RefSeq" id="WP_175474047.1">
    <property type="nucleotide sequence ID" value="NZ_FNBW01000001.1"/>
</dbReference>
<evidence type="ECO:0000313" key="7">
    <source>
        <dbReference type="Proteomes" id="UP000198615"/>
    </source>
</evidence>
<sequence>MSLINRFVPPLDSDLLRTFRAVAASGSVTDGAKRVLRSQSAVSLQIKRLEAILGRRLFERRGRGVTLTAYGATLLPIADRVVGLLDEAVAEARAGDLLGTLRLGVPEEVGESALSTVVARLVREHPRVDLAVRCGLSSGFPGAIATGDLDAAVCDVEKGEVDWPVLATVERVWVAASAQRLEEYDPLPVALFDRECAWRALAVEALERDGRPYRVVYTSESVAGVRAAVRSGLAVALMGTLEGEEMGGVERIRGLPAVPPSHLVLMHRPGLDPEIASAVETAMRSALETEIRQ</sequence>
<keyword evidence="2" id="KW-0805">Transcription regulation</keyword>
<evidence type="ECO:0000256" key="1">
    <source>
        <dbReference type="ARBA" id="ARBA00009437"/>
    </source>
</evidence>